<reference evidence="1" key="1">
    <citation type="submission" date="2023-07" db="EMBL/GenBank/DDBJ databases">
        <authorList>
            <consortium name="AG Swart"/>
            <person name="Singh M."/>
            <person name="Singh A."/>
            <person name="Seah K."/>
            <person name="Emmerich C."/>
        </authorList>
    </citation>
    <scope>NUCLEOTIDE SEQUENCE</scope>
    <source>
        <strain evidence="1">DP1</strain>
    </source>
</reference>
<comment type="caution">
    <text evidence="1">The sequence shown here is derived from an EMBL/GenBank/DDBJ whole genome shotgun (WGS) entry which is preliminary data.</text>
</comment>
<sequence length="353" mass="40440">MSRTLKIYGHEVHLEKGTGKRPLHRNKITKSPSLLAKKRRKDRFLKNAIRCCERISIRRTLREKLNFDSVAEAYTTPEKEQEYMKSYNEEKPIKDCSSKKCRKVTITSDVNTSDTKPRSMSIDTKLRRNSQKVTLLGINGSATISEATKLGSSCQGSNKILPTTKEVRLVTQKLQKLTLNPESLYFSDAKKLTDKFLKESKIKGELETSIFKDAMKKCKNLKKFKKTPSILRAMKRGDSKFEDSLDILQNLRDKVAKDIILEEDEQDNDPMQELIDANTKKQCDTKVYKPLGCTIDESCTSDEDDIRGNHNKPKTKQPSFMAPLETRMKIMSSLYSNTPNIKRMKTDNNILEG</sequence>
<dbReference type="EMBL" id="CAMPGE010021253">
    <property type="protein sequence ID" value="CAI2379411.1"/>
    <property type="molecule type" value="Genomic_DNA"/>
</dbReference>
<accession>A0AAD1XVQ1</accession>
<protein>
    <submittedName>
        <fullName evidence="1">Uncharacterized protein</fullName>
    </submittedName>
</protein>
<evidence type="ECO:0000313" key="2">
    <source>
        <dbReference type="Proteomes" id="UP001295684"/>
    </source>
</evidence>
<gene>
    <name evidence="1" type="ORF">ECRASSUSDP1_LOCUS20821</name>
</gene>
<keyword evidence="2" id="KW-1185">Reference proteome</keyword>
<proteinExistence type="predicted"/>
<organism evidence="1 2">
    <name type="scientific">Euplotes crassus</name>
    <dbReference type="NCBI Taxonomy" id="5936"/>
    <lineage>
        <taxon>Eukaryota</taxon>
        <taxon>Sar</taxon>
        <taxon>Alveolata</taxon>
        <taxon>Ciliophora</taxon>
        <taxon>Intramacronucleata</taxon>
        <taxon>Spirotrichea</taxon>
        <taxon>Hypotrichia</taxon>
        <taxon>Euplotida</taxon>
        <taxon>Euplotidae</taxon>
        <taxon>Moneuplotes</taxon>
    </lineage>
</organism>
<name>A0AAD1XVQ1_EUPCR</name>
<dbReference type="Proteomes" id="UP001295684">
    <property type="component" value="Unassembled WGS sequence"/>
</dbReference>
<evidence type="ECO:0000313" key="1">
    <source>
        <dbReference type="EMBL" id="CAI2379411.1"/>
    </source>
</evidence>
<dbReference type="AlphaFoldDB" id="A0AAD1XVQ1"/>